<feature type="region of interest" description="Disordered" evidence="1">
    <location>
        <begin position="44"/>
        <end position="67"/>
    </location>
</feature>
<evidence type="ECO:0000313" key="6">
    <source>
        <dbReference type="Proteomes" id="UP000044938"/>
    </source>
</evidence>
<dbReference type="AlphaFoldDB" id="A0A655JJA0"/>
<dbReference type="Proteomes" id="UP000044938">
    <property type="component" value="Unassembled WGS sequence"/>
</dbReference>
<accession>A0A655JJA0</accession>
<dbReference type="Proteomes" id="UP000048600">
    <property type="component" value="Unassembled WGS sequence"/>
</dbReference>
<reference evidence="6 7" key="1">
    <citation type="submission" date="2015-03" db="EMBL/GenBank/DDBJ databases">
        <authorList>
            <consortium name="Pathogen Informatics"/>
        </authorList>
    </citation>
    <scope>NUCLEOTIDE SEQUENCE [LARGE SCALE GENOMIC DNA]</scope>
    <source>
        <strain evidence="3 7">G09801536</strain>
        <strain evidence="2 8">G09901357</strain>
        <strain evidence="5 6">M09401471</strain>
        <strain evidence="4 9">P00601463</strain>
    </source>
</reference>
<protein>
    <submittedName>
        <fullName evidence="5">Uncharacterized protein</fullName>
    </submittedName>
</protein>
<evidence type="ECO:0000313" key="3">
    <source>
        <dbReference type="EMBL" id="COV10941.1"/>
    </source>
</evidence>
<evidence type="ECO:0000313" key="4">
    <source>
        <dbReference type="EMBL" id="COV70940.1"/>
    </source>
</evidence>
<dbReference type="EMBL" id="CSAJ01000644">
    <property type="protein sequence ID" value="COX00540.1"/>
    <property type="molecule type" value="Genomic_DNA"/>
</dbReference>
<dbReference type="EMBL" id="CHKL01000029">
    <property type="protein sequence ID" value="COV70940.1"/>
    <property type="molecule type" value="Genomic_DNA"/>
</dbReference>
<evidence type="ECO:0000256" key="1">
    <source>
        <dbReference type="SAM" id="MobiDB-lite"/>
    </source>
</evidence>
<evidence type="ECO:0000313" key="9">
    <source>
        <dbReference type="Proteomes" id="UP000048600"/>
    </source>
</evidence>
<dbReference type="Proteomes" id="UP000045842">
    <property type="component" value="Unassembled WGS sequence"/>
</dbReference>
<gene>
    <name evidence="3" type="ORF">ERS007679_01060</name>
    <name evidence="2" type="ORF">ERS007681_04696</name>
    <name evidence="5" type="ORF">ERS007720_03724</name>
    <name evidence="4" type="ORF">ERS007741_00490</name>
</gene>
<proteinExistence type="predicted"/>
<dbReference type="Proteomes" id="UP000048289">
    <property type="component" value="Unassembled WGS sequence"/>
</dbReference>
<evidence type="ECO:0000313" key="8">
    <source>
        <dbReference type="Proteomes" id="UP000048289"/>
    </source>
</evidence>
<feature type="compositionally biased region" description="Polar residues" evidence="1">
    <location>
        <begin position="54"/>
        <end position="67"/>
    </location>
</feature>
<organism evidence="5 6">
    <name type="scientific">Mycobacterium tuberculosis</name>
    <dbReference type="NCBI Taxonomy" id="1773"/>
    <lineage>
        <taxon>Bacteria</taxon>
        <taxon>Bacillati</taxon>
        <taxon>Actinomycetota</taxon>
        <taxon>Actinomycetes</taxon>
        <taxon>Mycobacteriales</taxon>
        <taxon>Mycobacteriaceae</taxon>
        <taxon>Mycobacterium</taxon>
        <taxon>Mycobacterium tuberculosis complex</taxon>
    </lineage>
</organism>
<name>A0A655JJA0_MYCTX</name>
<dbReference type="EMBL" id="CFOE01001298">
    <property type="protein sequence ID" value="CFE49619.1"/>
    <property type="molecule type" value="Genomic_DNA"/>
</dbReference>
<dbReference type="EMBL" id="CSAD01000102">
    <property type="protein sequence ID" value="COV10941.1"/>
    <property type="molecule type" value="Genomic_DNA"/>
</dbReference>
<evidence type="ECO:0000313" key="2">
    <source>
        <dbReference type="EMBL" id="CFE49619.1"/>
    </source>
</evidence>
<sequence>MGSHCGDPASRFAVKEFQTVLLNVGPLNNAPSVRARMLLRFMNGASPPNDPRLSPNTTSFGRCDSGS</sequence>
<evidence type="ECO:0000313" key="7">
    <source>
        <dbReference type="Proteomes" id="UP000045842"/>
    </source>
</evidence>
<evidence type="ECO:0000313" key="5">
    <source>
        <dbReference type="EMBL" id="COX00540.1"/>
    </source>
</evidence>